<proteinExistence type="predicted"/>
<evidence type="ECO:0000256" key="1">
    <source>
        <dbReference type="SAM" id="MobiDB-lite"/>
    </source>
</evidence>
<sequence length="115" mass="13049">MASTSQGRKPANFSARMSFWCPFCDQYFEVPHETPRCEFPNVSALARKRMELTNMKPKGPPPPLRGPRPPSTPRVPSPSEVGSTHGLCCRPEFEMQNSVKVKVVKKYRKCRGKKK</sequence>
<accession>A0AAN9VVZ3</accession>
<evidence type="ECO:0000313" key="3">
    <source>
        <dbReference type="Proteomes" id="UP001378592"/>
    </source>
</evidence>
<gene>
    <name evidence="2" type="ORF">R5R35_011260</name>
</gene>
<feature type="region of interest" description="Disordered" evidence="1">
    <location>
        <begin position="51"/>
        <end position="83"/>
    </location>
</feature>
<protein>
    <submittedName>
        <fullName evidence="2">Uncharacterized protein</fullName>
    </submittedName>
</protein>
<dbReference type="AlphaFoldDB" id="A0AAN9VVZ3"/>
<comment type="caution">
    <text evidence="2">The sequence shown here is derived from an EMBL/GenBank/DDBJ whole genome shotgun (WGS) entry which is preliminary data.</text>
</comment>
<evidence type="ECO:0000313" key="2">
    <source>
        <dbReference type="EMBL" id="KAK7870876.1"/>
    </source>
</evidence>
<dbReference type="Proteomes" id="UP001378592">
    <property type="component" value="Unassembled WGS sequence"/>
</dbReference>
<feature type="compositionally biased region" description="Pro residues" evidence="1">
    <location>
        <begin position="58"/>
        <end position="76"/>
    </location>
</feature>
<name>A0AAN9VVZ3_9ORTH</name>
<organism evidence="2 3">
    <name type="scientific">Gryllus longicercus</name>
    <dbReference type="NCBI Taxonomy" id="2509291"/>
    <lineage>
        <taxon>Eukaryota</taxon>
        <taxon>Metazoa</taxon>
        <taxon>Ecdysozoa</taxon>
        <taxon>Arthropoda</taxon>
        <taxon>Hexapoda</taxon>
        <taxon>Insecta</taxon>
        <taxon>Pterygota</taxon>
        <taxon>Neoptera</taxon>
        <taxon>Polyneoptera</taxon>
        <taxon>Orthoptera</taxon>
        <taxon>Ensifera</taxon>
        <taxon>Gryllidea</taxon>
        <taxon>Grylloidea</taxon>
        <taxon>Gryllidae</taxon>
        <taxon>Gryllinae</taxon>
        <taxon>Gryllus</taxon>
    </lineage>
</organism>
<keyword evidence="3" id="KW-1185">Reference proteome</keyword>
<reference evidence="2 3" key="1">
    <citation type="submission" date="2024-03" db="EMBL/GenBank/DDBJ databases">
        <title>The genome assembly and annotation of the cricket Gryllus longicercus Weissman &amp; Gray.</title>
        <authorList>
            <person name="Szrajer S."/>
            <person name="Gray D."/>
            <person name="Ylla G."/>
        </authorList>
    </citation>
    <scope>NUCLEOTIDE SEQUENCE [LARGE SCALE GENOMIC DNA]</scope>
    <source>
        <strain evidence="2">DAG 2021-001</strain>
        <tissue evidence="2">Whole body minus gut</tissue>
    </source>
</reference>
<dbReference type="EMBL" id="JAZDUA010000050">
    <property type="protein sequence ID" value="KAK7870876.1"/>
    <property type="molecule type" value="Genomic_DNA"/>
</dbReference>